<keyword evidence="1" id="KW-1133">Transmembrane helix</keyword>
<dbReference type="PANTHER" id="PTHR36834:SF2">
    <property type="entry name" value="MEMBRANE PROTEIN"/>
    <property type="match status" value="1"/>
</dbReference>
<dbReference type="EMBL" id="DWWI01000028">
    <property type="protein sequence ID" value="HJC42307.1"/>
    <property type="molecule type" value="Genomic_DNA"/>
</dbReference>
<organism evidence="3 4">
    <name type="scientific">Candidatus Mediterraneibacter gallistercoris</name>
    <dbReference type="NCBI Taxonomy" id="2838671"/>
    <lineage>
        <taxon>Bacteria</taxon>
        <taxon>Bacillati</taxon>
        <taxon>Bacillota</taxon>
        <taxon>Clostridia</taxon>
        <taxon>Lachnospirales</taxon>
        <taxon>Lachnospiraceae</taxon>
        <taxon>Mediterraneibacter</taxon>
    </lineage>
</organism>
<dbReference type="AlphaFoldDB" id="A0A9D2P2D2"/>
<dbReference type="Pfam" id="PF04892">
    <property type="entry name" value="VanZ"/>
    <property type="match status" value="1"/>
</dbReference>
<evidence type="ECO:0000256" key="1">
    <source>
        <dbReference type="SAM" id="Phobius"/>
    </source>
</evidence>
<proteinExistence type="predicted"/>
<feature type="transmembrane region" description="Helical" evidence="1">
    <location>
        <begin position="12"/>
        <end position="29"/>
    </location>
</feature>
<keyword evidence="1" id="KW-0472">Membrane</keyword>
<gene>
    <name evidence="3" type="ORF">H9756_01265</name>
</gene>
<evidence type="ECO:0000259" key="2">
    <source>
        <dbReference type="Pfam" id="PF04892"/>
    </source>
</evidence>
<sequence length="118" mass="12747">MINGKVDLDEILNNFIVFIPVGLYLGMLMPKSSPLRKIAPIFGLSLLYEVIQFIYAIGASDITDLIMNTLGGAAGIFLVFLITKLLKEKTVKILNIAAVICTLAITGFMALLIGVNMA</sequence>
<dbReference type="InterPro" id="IPR053150">
    <property type="entry name" value="Teicoplanin_resist-assoc"/>
</dbReference>
<evidence type="ECO:0000313" key="3">
    <source>
        <dbReference type="EMBL" id="HJC42307.1"/>
    </source>
</evidence>
<dbReference type="Proteomes" id="UP000823895">
    <property type="component" value="Unassembled WGS sequence"/>
</dbReference>
<evidence type="ECO:0000313" key="4">
    <source>
        <dbReference type="Proteomes" id="UP000823895"/>
    </source>
</evidence>
<name>A0A9D2P2D2_9FIRM</name>
<protein>
    <submittedName>
        <fullName evidence="3">VanZ family protein</fullName>
    </submittedName>
</protein>
<feature type="transmembrane region" description="Helical" evidence="1">
    <location>
        <begin position="93"/>
        <end position="115"/>
    </location>
</feature>
<reference evidence="3" key="1">
    <citation type="journal article" date="2021" name="PeerJ">
        <title>Extensive microbial diversity within the chicken gut microbiome revealed by metagenomics and culture.</title>
        <authorList>
            <person name="Gilroy R."/>
            <person name="Ravi A."/>
            <person name="Getino M."/>
            <person name="Pursley I."/>
            <person name="Horton D.L."/>
            <person name="Alikhan N.F."/>
            <person name="Baker D."/>
            <person name="Gharbi K."/>
            <person name="Hall N."/>
            <person name="Watson M."/>
            <person name="Adriaenssens E.M."/>
            <person name="Foster-Nyarko E."/>
            <person name="Jarju S."/>
            <person name="Secka A."/>
            <person name="Antonio M."/>
            <person name="Oren A."/>
            <person name="Chaudhuri R.R."/>
            <person name="La Ragione R."/>
            <person name="Hildebrand F."/>
            <person name="Pallen M.J."/>
        </authorList>
    </citation>
    <scope>NUCLEOTIDE SEQUENCE</scope>
    <source>
        <strain evidence="3">CHK165-2605</strain>
    </source>
</reference>
<feature type="domain" description="VanZ-like" evidence="2">
    <location>
        <begin position="12"/>
        <end position="82"/>
    </location>
</feature>
<comment type="caution">
    <text evidence="3">The sequence shown here is derived from an EMBL/GenBank/DDBJ whole genome shotgun (WGS) entry which is preliminary data.</text>
</comment>
<dbReference type="InterPro" id="IPR006976">
    <property type="entry name" value="VanZ-like"/>
</dbReference>
<dbReference type="PANTHER" id="PTHR36834">
    <property type="entry name" value="MEMBRANE PROTEIN-RELATED"/>
    <property type="match status" value="1"/>
</dbReference>
<feature type="transmembrane region" description="Helical" evidence="1">
    <location>
        <begin position="41"/>
        <end position="59"/>
    </location>
</feature>
<reference evidence="3" key="2">
    <citation type="submission" date="2021-04" db="EMBL/GenBank/DDBJ databases">
        <authorList>
            <person name="Gilroy R."/>
        </authorList>
    </citation>
    <scope>NUCLEOTIDE SEQUENCE</scope>
    <source>
        <strain evidence="3">CHK165-2605</strain>
    </source>
</reference>
<feature type="transmembrane region" description="Helical" evidence="1">
    <location>
        <begin position="65"/>
        <end position="86"/>
    </location>
</feature>
<accession>A0A9D2P2D2</accession>
<keyword evidence="1" id="KW-0812">Transmembrane</keyword>